<evidence type="ECO:0000256" key="8">
    <source>
        <dbReference type="ARBA" id="ARBA00024069"/>
    </source>
</evidence>
<keyword evidence="7 10" id="KW-1208">Phospholipid metabolism</keyword>
<dbReference type="NCBIfam" id="TIGR00182">
    <property type="entry name" value="plsX"/>
    <property type="match status" value="1"/>
</dbReference>
<evidence type="ECO:0000313" key="11">
    <source>
        <dbReference type="EMBL" id="RKX70194.1"/>
    </source>
</evidence>
<reference evidence="11 12" key="1">
    <citation type="submission" date="2018-06" db="EMBL/GenBank/DDBJ databases">
        <title>Extensive metabolic versatility and redundancy in microbially diverse, dynamic hydrothermal sediments.</title>
        <authorList>
            <person name="Dombrowski N."/>
            <person name="Teske A."/>
            <person name="Baker B.J."/>
        </authorList>
    </citation>
    <scope>NUCLEOTIDE SEQUENCE [LARGE SCALE GENOMIC DNA]</scope>
    <source>
        <strain evidence="11">B10_G13</strain>
    </source>
</reference>
<comment type="similarity">
    <text evidence="10">Belongs to the PlsX family.</text>
</comment>
<gene>
    <name evidence="10" type="primary">plsX</name>
    <name evidence="11" type="ORF">DRP43_03625</name>
</gene>
<dbReference type="EC" id="2.3.1.274" evidence="8 10"/>
<dbReference type="HAMAP" id="MF_00019">
    <property type="entry name" value="PlsX"/>
    <property type="match status" value="1"/>
</dbReference>
<dbReference type="Pfam" id="PF02504">
    <property type="entry name" value="FA_synthesis"/>
    <property type="match status" value="1"/>
</dbReference>
<evidence type="ECO:0000256" key="3">
    <source>
        <dbReference type="ARBA" id="ARBA00022516"/>
    </source>
</evidence>
<name>A0A660SHC1_UNCT6</name>
<dbReference type="UniPathway" id="UPA00085"/>
<evidence type="ECO:0000256" key="4">
    <source>
        <dbReference type="ARBA" id="ARBA00022679"/>
    </source>
</evidence>
<dbReference type="GO" id="GO:0043811">
    <property type="term" value="F:phosphate:acyl-[acyl carrier protein] acyltransferase activity"/>
    <property type="evidence" value="ECO:0007669"/>
    <property type="project" value="UniProtKB-UniRule"/>
</dbReference>
<dbReference type="EMBL" id="QNBD01000147">
    <property type="protein sequence ID" value="RKX70194.1"/>
    <property type="molecule type" value="Genomic_DNA"/>
</dbReference>
<evidence type="ECO:0000256" key="6">
    <source>
        <dbReference type="ARBA" id="ARBA00023209"/>
    </source>
</evidence>
<dbReference type="Gene3D" id="3.40.718.10">
    <property type="entry name" value="Isopropylmalate Dehydrogenase"/>
    <property type="match status" value="1"/>
</dbReference>
<keyword evidence="5 10" id="KW-0443">Lipid metabolism</keyword>
<evidence type="ECO:0000256" key="9">
    <source>
        <dbReference type="ARBA" id="ARBA00046608"/>
    </source>
</evidence>
<evidence type="ECO:0000256" key="5">
    <source>
        <dbReference type="ARBA" id="ARBA00023098"/>
    </source>
</evidence>
<proteinExistence type="inferred from homology"/>
<dbReference type="InterPro" id="IPR003664">
    <property type="entry name" value="FA_synthesis"/>
</dbReference>
<keyword evidence="6 10" id="KW-0594">Phospholipid biosynthesis</keyword>
<comment type="pathway">
    <text evidence="10">Lipid metabolism; phospholipid metabolism.</text>
</comment>
<comment type="catalytic activity">
    <reaction evidence="1 10">
        <text>a fatty acyl-[ACP] + phosphate = an acyl phosphate + holo-[ACP]</text>
        <dbReference type="Rhea" id="RHEA:42292"/>
        <dbReference type="Rhea" id="RHEA-COMP:9685"/>
        <dbReference type="Rhea" id="RHEA-COMP:14125"/>
        <dbReference type="ChEBI" id="CHEBI:43474"/>
        <dbReference type="ChEBI" id="CHEBI:59918"/>
        <dbReference type="ChEBI" id="CHEBI:64479"/>
        <dbReference type="ChEBI" id="CHEBI:138651"/>
        <dbReference type="EC" id="2.3.1.274"/>
    </reaction>
</comment>
<dbReference type="GO" id="GO:0006633">
    <property type="term" value="P:fatty acid biosynthetic process"/>
    <property type="evidence" value="ECO:0007669"/>
    <property type="project" value="UniProtKB-UniRule"/>
</dbReference>
<evidence type="ECO:0000256" key="1">
    <source>
        <dbReference type="ARBA" id="ARBA00001232"/>
    </source>
</evidence>
<dbReference type="InterPro" id="IPR012281">
    <property type="entry name" value="Phospholipid_synth_PlsX-like"/>
</dbReference>
<protein>
    <recommendedName>
        <fullName evidence="8 10">Phosphate acyltransferase</fullName>
        <ecNumber evidence="8 10">2.3.1.274</ecNumber>
    </recommendedName>
    <alternativeName>
        <fullName evidence="10">Acyl-ACP phosphotransacylase</fullName>
    </alternativeName>
    <alternativeName>
        <fullName evidence="10">Acyl-[acyl-carrier-protein]--phosphate acyltransferase</fullName>
    </alternativeName>
    <alternativeName>
        <fullName evidence="10">Phosphate-acyl-ACP acyltransferase</fullName>
    </alternativeName>
</protein>
<keyword evidence="11" id="KW-0012">Acyltransferase</keyword>
<dbReference type="PANTHER" id="PTHR30100">
    <property type="entry name" value="FATTY ACID/PHOSPHOLIPID SYNTHESIS PROTEIN PLSX"/>
    <property type="match status" value="1"/>
</dbReference>
<evidence type="ECO:0000313" key="12">
    <source>
        <dbReference type="Proteomes" id="UP000271125"/>
    </source>
</evidence>
<dbReference type="PIRSF" id="PIRSF002465">
    <property type="entry name" value="Phsphlp_syn_PlsX"/>
    <property type="match status" value="1"/>
</dbReference>
<sequence length="326" mass="35790">MNYRIAFDAYGGDFGYALNINGAILALKEKNDIEIMLIGNESSIRRELSNYQNIPLDRLKIIHTDEFIKMDDAPTIVNTLQNSSIVKGIKMIKEKKADCFLSAGNSGACMAASLLFLGRLKGIRRPAIAAIIPTIKGPVLILDAGANSTIKSEDLLQFGIMGSIYSEKILSIENPRVSLLNMGSEEKKGPKMLQETFKLLKNSEINFTGNIEGNEILKNRCDVVVTDGFTGNVTIKTLEGFIPFLKDIIKDSTGIVHKYFTAKLLKKKLSHFTYEAYGAAPLLGVNGISLLSHGRSSALAIKNAILTGRKNIEEDINNVILKHLTK</sequence>
<dbReference type="Proteomes" id="UP000271125">
    <property type="component" value="Unassembled WGS sequence"/>
</dbReference>
<comment type="function">
    <text evidence="10">Catalyzes the reversible formation of acyl-phosphate (acyl-PO(4)) from acyl-[acyl-carrier-protein] (acyl-ACP). This enzyme utilizes acyl-ACP as fatty acyl donor, but not acyl-CoA.</text>
</comment>
<keyword evidence="3 10" id="KW-0444">Lipid biosynthesis</keyword>
<dbReference type="AlphaFoldDB" id="A0A660SHC1"/>
<accession>A0A660SHC1</accession>
<dbReference type="GO" id="GO:0005737">
    <property type="term" value="C:cytoplasm"/>
    <property type="evidence" value="ECO:0007669"/>
    <property type="project" value="UniProtKB-SubCell"/>
</dbReference>
<keyword evidence="4 10" id="KW-0808">Transferase</keyword>
<evidence type="ECO:0000256" key="7">
    <source>
        <dbReference type="ARBA" id="ARBA00023264"/>
    </source>
</evidence>
<comment type="subunit">
    <text evidence="9 10">Homodimer. Probably interacts with PlsY.</text>
</comment>
<comment type="subcellular location">
    <subcellularLocation>
        <location evidence="10">Cytoplasm</location>
    </subcellularLocation>
    <text evidence="10">Associated with the membrane possibly through PlsY.</text>
</comment>
<evidence type="ECO:0000256" key="2">
    <source>
        <dbReference type="ARBA" id="ARBA00022490"/>
    </source>
</evidence>
<dbReference type="SUPFAM" id="SSF53659">
    <property type="entry name" value="Isocitrate/Isopropylmalate dehydrogenase-like"/>
    <property type="match status" value="1"/>
</dbReference>
<evidence type="ECO:0000256" key="10">
    <source>
        <dbReference type="HAMAP-Rule" id="MF_00019"/>
    </source>
</evidence>
<keyword evidence="2 10" id="KW-0963">Cytoplasm</keyword>
<comment type="caution">
    <text evidence="11">The sequence shown here is derived from an EMBL/GenBank/DDBJ whole genome shotgun (WGS) entry which is preliminary data.</text>
</comment>
<organism evidence="11 12">
    <name type="scientific">candidate division TA06 bacterium</name>
    <dbReference type="NCBI Taxonomy" id="2250710"/>
    <lineage>
        <taxon>Bacteria</taxon>
        <taxon>Bacteria division TA06</taxon>
    </lineage>
</organism>
<dbReference type="GO" id="GO:0008654">
    <property type="term" value="P:phospholipid biosynthetic process"/>
    <property type="evidence" value="ECO:0007669"/>
    <property type="project" value="UniProtKB-KW"/>
</dbReference>
<dbReference type="PANTHER" id="PTHR30100:SF1">
    <property type="entry name" value="PHOSPHATE ACYLTRANSFERASE"/>
    <property type="match status" value="1"/>
</dbReference>